<dbReference type="AlphaFoldDB" id="A0A5J6L1B2"/>
<dbReference type="Pfam" id="PF01812">
    <property type="entry name" value="5-FTHF_cyc-lig"/>
    <property type="match status" value="1"/>
</dbReference>
<proteinExistence type="predicted"/>
<dbReference type="EMBL" id="CP044232">
    <property type="protein sequence ID" value="QEW02274.1"/>
    <property type="molecule type" value="Genomic_DNA"/>
</dbReference>
<accession>A0A5J6L1B2</accession>
<dbReference type="KEGG" id="mlz:F6J85_03615"/>
<evidence type="ECO:0000313" key="2">
    <source>
        <dbReference type="Proteomes" id="UP000325516"/>
    </source>
</evidence>
<dbReference type="InterPro" id="IPR037171">
    <property type="entry name" value="NagB/RpiA_transferase-like"/>
</dbReference>
<evidence type="ECO:0000313" key="1">
    <source>
        <dbReference type="EMBL" id="QEW02274.1"/>
    </source>
</evidence>
<dbReference type="GO" id="GO:0016874">
    <property type="term" value="F:ligase activity"/>
    <property type="evidence" value="ECO:0007669"/>
    <property type="project" value="UniProtKB-KW"/>
</dbReference>
<dbReference type="GO" id="GO:0005737">
    <property type="term" value="C:cytoplasm"/>
    <property type="evidence" value="ECO:0007669"/>
    <property type="project" value="TreeGrafter"/>
</dbReference>
<dbReference type="Gene3D" id="3.40.50.10420">
    <property type="entry name" value="NagB/RpiA/CoA transferase-like"/>
    <property type="match status" value="1"/>
</dbReference>
<gene>
    <name evidence="1" type="ORF">F6J85_03615</name>
</gene>
<dbReference type="RefSeq" id="WP_150923865.1">
    <property type="nucleotide sequence ID" value="NZ_CP044232.1"/>
</dbReference>
<keyword evidence="2" id="KW-1185">Reference proteome</keyword>
<keyword evidence="1" id="KW-0436">Ligase</keyword>
<dbReference type="InterPro" id="IPR002698">
    <property type="entry name" value="FTHF_cligase"/>
</dbReference>
<protein>
    <submittedName>
        <fullName evidence="1">5-formyltetrahydrofolate cyclo-ligase</fullName>
    </submittedName>
</protein>
<dbReference type="PANTHER" id="PTHR13017">
    <property type="entry name" value="5-FORMYLTETRAHYDROFOLATE CYCLO-LIGASE-RELATED"/>
    <property type="match status" value="1"/>
</dbReference>
<organism evidence="1 2">
    <name type="scientific">Microbacterium lushaniae</name>
    <dbReference type="NCBI Taxonomy" id="2614639"/>
    <lineage>
        <taxon>Bacteria</taxon>
        <taxon>Bacillati</taxon>
        <taxon>Actinomycetota</taxon>
        <taxon>Actinomycetes</taxon>
        <taxon>Micrococcales</taxon>
        <taxon>Microbacteriaceae</taxon>
        <taxon>Microbacterium</taxon>
    </lineage>
</organism>
<dbReference type="SUPFAM" id="SSF100950">
    <property type="entry name" value="NagB/RpiA/CoA transferase-like"/>
    <property type="match status" value="1"/>
</dbReference>
<sequence>MTSAASHDAELWTGRHEGKDRLRERVWAALLEGGAVATDPRGSIPDFDGADRAAAKLAELEVWHSARVVKCTPDACQQPIRLRALEEGKTLYMAYPRLAVYPCFLRLTREDLDARGVSLEEASTMDGAIKWGHPIPFEEMEHIDLVNVGSVAATGKGARTGKGAGFADLELGLLREYGKVDETTAVATTIHPLSLVDDDAISIEPTDSPLDWVVTEEQVIQTHTPLAAPAGIDWDRIQPDQLVTIPILGRLARERGITT</sequence>
<name>A0A5J6L1B2_9MICO</name>
<reference evidence="2" key="1">
    <citation type="submission" date="2019-09" db="EMBL/GenBank/DDBJ databases">
        <title>Mumia zhuanghuii sp. nov. isolated from the intestinal contents of plateau pika (Ochotona curzoniae) in the Qinghai-Tibet plateau of China.</title>
        <authorList>
            <person name="Tian Z."/>
        </authorList>
    </citation>
    <scope>NUCLEOTIDE SEQUENCE [LARGE SCALE GENOMIC DNA]</scope>
    <source>
        <strain evidence="2">L-031</strain>
    </source>
</reference>
<dbReference type="InterPro" id="IPR024185">
    <property type="entry name" value="FTHF_cligase-like_sf"/>
</dbReference>
<dbReference type="PANTHER" id="PTHR13017:SF0">
    <property type="entry name" value="METHENYLTETRAHYDROFOLATE SYNTHASE DOMAIN-CONTAINING PROTEIN"/>
    <property type="match status" value="1"/>
</dbReference>
<dbReference type="Proteomes" id="UP000325516">
    <property type="component" value="Chromosome"/>
</dbReference>